<evidence type="ECO:0000313" key="3">
    <source>
        <dbReference type="EMBL" id="ETP41199.1"/>
    </source>
</evidence>
<dbReference type="SUPFAM" id="SSF56112">
    <property type="entry name" value="Protein kinase-like (PK-like)"/>
    <property type="match status" value="1"/>
</dbReference>
<dbReference type="PROSITE" id="PS50011">
    <property type="entry name" value="PROTEIN_KINASE_DOM"/>
    <property type="match status" value="1"/>
</dbReference>
<name>W2Z4S4_PHYNI</name>
<dbReference type="PROSITE" id="PS00107">
    <property type="entry name" value="PROTEIN_KINASE_ATP"/>
    <property type="match status" value="1"/>
</dbReference>
<accession>W2Z4S4</accession>
<organism evidence="3 4">
    <name type="scientific">Phytophthora nicotianae P10297</name>
    <dbReference type="NCBI Taxonomy" id="1317064"/>
    <lineage>
        <taxon>Eukaryota</taxon>
        <taxon>Sar</taxon>
        <taxon>Stramenopiles</taxon>
        <taxon>Oomycota</taxon>
        <taxon>Peronosporomycetes</taxon>
        <taxon>Peronosporales</taxon>
        <taxon>Peronosporaceae</taxon>
        <taxon>Phytophthora</taxon>
    </lineage>
</organism>
<protein>
    <recommendedName>
        <fullName evidence="2">Protein kinase domain-containing protein</fullName>
    </recommendedName>
</protein>
<evidence type="ECO:0000259" key="2">
    <source>
        <dbReference type="PROSITE" id="PS50011"/>
    </source>
</evidence>
<dbReference type="InterPro" id="IPR017441">
    <property type="entry name" value="Protein_kinase_ATP_BS"/>
</dbReference>
<keyword evidence="1" id="KW-0067">ATP-binding</keyword>
<dbReference type="InterPro" id="IPR011009">
    <property type="entry name" value="Kinase-like_dom_sf"/>
</dbReference>
<comment type="caution">
    <text evidence="3">The sequence shown here is derived from an EMBL/GenBank/DDBJ whole genome shotgun (WGS) entry which is preliminary data.</text>
</comment>
<dbReference type="InterPro" id="IPR000719">
    <property type="entry name" value="Prot_kinase_dom"/>
</dbReference>
<feature type="domain" description="Protein kinase" evidence="2">
    <location>
        <begin position="16"/>
        <end position="90"/>
    </location>
</feature>
<reference evidence="3 4" key="1">
    <citation type="submission" date="2013-11" db="EMBL/GenBank/DDBJ databases">
        <title>The Genome Sequence of Phytophthora parasitica P10297.</title>
        <authorList>
            <consortium name="The Broad Institute Genomics Platform"/>
            <person name="Russ C."/>
            <person name="Tyler B."/>
            <person name="Panabieres F."/>
            <person name="Shan W."/>
            <person name="Tripathy S."/>
            <person name="Grunwald N."/>
            <person name="Machado M."/>
            <person name="Johnson C.S."/>
            <person name="Walker B."/>
            <person name="Young S.K."/>
            <person name="Zeng Q."/>
            <person name="Gargeya S."/>
            <person name="Fitzgerald M."/>
            <person name="Haas B."/>
            <person name="Abouelleil A."/>
            <person name="Allen A.W."/>
            <person name="Alvarado L."/>
            <person name="Arachchi H.M."/>
            <person name="Berlin A.M."/>
            <person name="Chapman S.B."/>
            <person name="Gainer-Dewar J."/>
            <person name="Goldberg J."/>
            <person name="Griggs A."/>
            <person name="Gujja S."/>
            <person name="Hansen M."/>
            <person name="Howarth C."/>
            <person name="Imamovic A."/>
            <person name="Ireland A."/>
            <person name="Larimer J."/>
            <person name="McCowan C."/>
            <person name="Murphy C."/>
            <person name="Pearson M."/>
            <person name="Poon T.W."/>
            <person name="Priest M."/>
            <person name="Roberts A."/>
            <person name="Saif S."/>
            <person name="Shea T."/>
            <person name="Sisk P."/>
            <person name="Sykes S."/>
            <person name="Wortman J."/>
            <person name="Nusbaum C."/>
            <person name="Birren B."/>
        </authorList>
    </citation>
    <scope>NUCLEOTIDE SEQUENCE [LARGE SCALE GENOMIC DNA]</scope>
    <source>
        <strain evidence="3 4">P10297</strain>
    </source>
</reference>
<proteinExistence type="predicted"/>
<dbReference type="AlphaFoldDB" id="W2Z4S4"/>
<evidence type="ECO:0000313" key="4">
    <source>
        <dbReference type="Proteomes" id="UP000018948"/>
    </source>
</evidence>
<dbReference type="Gene3D" id="3.30.200.20">
    <property type="entry name" value="Phosphorylase Kinase, domain 1"/>
    <property type="match status" value="1"/>
</dbReference>
<evidence type="ECO:0000256" key="1">
    <source>
        <dbReference type="PROSITE-ProRule" id="PRU10141"/>
    </source>
</evidence>
<feature type="binding site" evidence="1">
    <location>
        <position position="46"/>
    </location>
    <ligand>
        <name>ATP</name>
        <dbReference type="ChEBI" id="CHEBI:30616"/>
    </ligand>
</feature>
<dbReference type="GO" id="GO:0004672">
    <property type="term" value="F:protein kinase activity"/>
    <property type="evidence" value="ECO:0007669"/>
    <property type="project" value="InterPro"/>
</dbReference>
<dbReference type="EMBL" id="ANIY01002410">
    <property type="protein sequence ID" value="ETP41199.1"/>
    <property type="molecule type" value="Genomic_DNA"/>
</dbReference>
<sequence>MKRRMGSDARKRLGAYEKHAEIGRGTYGTVYLGYHADSRERVAIKKVLGSLKVGRHEADILSKCQGAKHVVLVRTVQRSGAKGADGADDI</sequence>
<dbReference type="Proteomes" id="UP000018948">
    <property type="component" value="Unassembled WGS sequence"/>
</dbReference>
<keyword evidence="1" id="KW-0547">Nucleotide-binding</keyword>
<gene>
    <name evidence="3" type="ORF">F442_11583</name>
</gene>
<dbReference type="GO" id="GO:0005524">
    <property type="term" value="F:ATP binding"/>
    <property type="evidence" value="ECO:0007669"/>
    <property type="project" value="UniProtKB-UniRule"/>
</dbReference>